<dbReference type="SUPFAM" id="SSF52309">
    <property type="entry name" value="N-(deoxy)ribosyltransferase-like"/>
    <property type="match status" value="1"/>
</dbReference>
<keyword evidence="1" id="KW-0808">Transferase</keyword>
<dbReference type="Pfam" id="PF05014">
    <property type="entry name" value="Nuc_deoxyrib_tr"/>
    <property type="match status" value="1"/>
</dbReference>
<dbReference type="GO" id="GO:0009159">
    <property type="term" value="P:deoxyribonucleoside monophosphate catabolic process"/>
    <property type="evidence" value="ECO:0007669"/>
    <property type="project" value="TreeGrafter"/>
</dbReference>
<dbReference type="InterPro" id="IPR007710">
    <property type="entry name" value="Nucleoside_deoxyribTrfase"/>
</dbReference>
<dbReference type="InterPro" id="IPR051239">
    <property type="entry name" value="2'-dNMP_N-hydrolase"/>
</dbReference>
<dbReference type="OMA" id="ANITPFR"/>
<reference evidence="1 2" key="1">
    <citation type="journal article" date="2013" name="BMC Genomics">
        <title>Genomics-driven discovery of the pneumocandin biosynthetic gene cluster in the fungus Glarea lozoyensis.</title>
        <authorList>
            <person name="Chen L."/>
            <person name="Yue Q."/>
            <person name="Zhang X."/>
            <person name="Xiang M."/>
            <person name="Wang C."/>
            <person name="Li S."/>
            <person name="Che Y."/>
            <person name="Ortiz-Lopez F.J."/>
            <person name="Bills G.F."/>
            <person name="Liu X."/>
            <person name="An Z."/>
        </authorList>
    </citation>
    <scope>NUCLEOTIDE SEQUENCE [LARGE SCALE GENOMIC DNA]</scope>
    <source>
        <strain evidence="2">ATCC 20868 / MF5171</strain>
    </source>
</reference>
<dbReference type="PANTHER" id="PTHR15364">
    <property type="entry name" value="2'-DEOXYNUCLEOSIDE 5'-PHOSPHATE N-HYDROLASE 1"/>
    <property type="match status" value="1"/>
</dbReference>
<dbReference type="GO" id="GO:0070694">
    <property type="term" value="F:5-hydroxymethyl-dUMP N-hydrolase activity"/>
    <property type="evidence" value="ECO:0007669"/>
    <property type="project" value="TreeGrafter"/>
</dbReference>
<name>S3DFE0_GLAL2</name>
<dbReference type="Gene3D" id="3.40.50.450">
    <property type="match status" value="1"/>
</dbReference>
<dbReference type="AlphaFoldDB" id="S3DFE0"/>
<dbReference type="EMBL" id="KE145352">
    <property type="protein sequence ID" value="EPE36485.1"/>
    <property type="molecule type" value="Genomic_DNA"/>
</dbReference>
<keyword evidence="2" id="KW-1185">Reference proteome</keyword>
<dbReference type="STRING" id="1116229.S3DFE0"/>
<sequence length="196" mass="20857">MAAPNTKPRVYLAGPDVFLSSPIARGDALKAICQKYDLVGLFPFDNELSGFEPHSFGLAHAIRGANMDLIKSCDAILANMTPFRGPSMDVGTAYEMGVGAALGKVVVGYTLDGGMGYVDKVHTWAGDKNLVRGDDGHLRDVGGMAVEEFNMEAGTSGLIDNLMMSCGIEKLCLSEEEAVEVLADTLHRRQVKSASS</sequence>
<proteinExistence type="predicted"/>
<evidence type="ECO:0000313" key="2">
    <source>
        <dbReference type="Proteomes" id="UP000016922"/>
    </source>
</evidence>
<dbReference type="GeneID" id="19467696"/>
<dbReference type="PANTHER" id="PTHR15364:SF0">
    <property type="entry name" value="2'-DEOXYNUCLEOSIDE 5'-PHOSPHATE N-HYDROLASE 1"/>
    <property type="match status" value="1"/>
</dbReference>
<dbReference type="GO" id="GO:0016740">
    <property type="term" value="F:transferase activity"/>
    <property type="evidence" value="ECO:0007669"/>
    <property type="project" value="UniProtKB-KW"/>
</dbReference>
<protein>
    <submittedName>
        <fullName evidence="1">N-(Deoxy)ribosyltransferase-like protein</fullName>
    </submittedName>
</protein>
<organism evidence="1 2">
    <name type="scientific">Glarea lozoyensis (strain ATCC 20868 / MF5171)</name>
    <dbReference type="NCBI Taxonomy" id="1116229"/>
    <lineage>
        <taxon>Eukaryota</taxon>
        <taxon>Fungi</taxon>
        <taxon>Dikarya</taxon>
        <taxon>Ascomycota</taxon>
        <taxon>Pezizomycotina</taxon>
        <taxon>Leotiomycetes</taxon>
        <taxon>Helotiales</taxon>
        <taxon>Helotiaceae</taxon>
        <taxon>Glarea</taxon>
    </lineage>
</organism>
<dbReference type="RefSeq" id="XP_008075800.1">
    <property type="nucleotide sequence ID" value="XM_008077609.1"/>
</dbReference>
<accession>S3DFE0</accession>
<dbReference type="OrthoDB" id="269441at2759"/>
<dbReference type="HOGENOM" id="CLU_104078_1_0_1"/>
<dbReference type="Proteomes" id="UP000016922">
    <property type="component" value="Unassembled WGS sequence"/>
</dbReference>
<dbReference type="KEGG" id="glz:GLAREA_08648"/>
<gene>
    <name evidence="1" type="ORF">GLAREA_08648</name>
</gene>
<evidence type="ECO:0000313" key="1">
    <source>
        <dbReference type="EMBL" id="EPE36485.1"/>
    </source>
</evidence>